<dbReference type="GO" id="GO:0022857">
    <property type="term" value="F:transmembrane transporter activity"/>
    <property type="evidence" value="ECO:0007669"/>
    <property type="project" value="InterPro"/>
</dbReference>
<reference evidence="9 10" key="1">
    <citation type="submission" date="2018-06" db="EMBL/GenBank/DDBJ databases">
        <title>Paenibacillus imtechensis sp. nov.</title>
        <authorList>
            <person name="Pinnaka A.K."/>
            <person name="Singh H."/>
            <person name="Kaur M."/>
        </authorList>
    </citation>
    <scope>NUCLEOTIDE SEQUENCE [LARGE SCALE GENOMIC DNA]</scope>
    <source>
        <strain evidence="9 10">SMB1</strain>
    </source>
</reference>
<keyword evidence="10" id="KW-1185">Reference proteome</keyword>
<comment type="subcellular location">
    <subcellularLocation>
        <location evidence="1">Cell membrane</location>
        <topology evidence="1">Multi-pass membrane protein</topology>
    </subcellularLocation>
</comment>
<protein>
    <submittedName>
        <fullName evidence="9">Ferrichrome ABC transporter permease</fullName>
    </submittedName>
</protein>
<dbReference type="PANTHER" id="PTHR30472:SF58">
    <property type="entry name" value="IRON(3+)-HYDROXAMATE IMPORT SYSTEM PERMEASE PROTEIN FHUB"/>
    <property type="match status" value="1"/>
</dbReference>
<evidence type="ECO:0000256" key="5">
    <source>
        <dbReference type="ARBA" id="ARBA00022692"/>
    </source>
</evidence>
<evidence type="ECO:0000256" key="2">
    <source>
        <dbReference type="ARBA" id="ARBA00007935"/>
    </source>
</evidence>
<evidence type="ECO:0000313" key="10">
    <source>
        <dbReference type="Proteomes" id="UP000249522"/>
    </source>
</evidence>
<feature type="transmembrane region" description="Helical" evidence="8">
    <location>
        <begin position="295"/>
        <end position="314"/>
    </location>
</feature>
<dbReference type="Gene3D" id="1.10.3470.10">
    <property type="entry name" value="ABC transporter involved in vitamin B12 uptake, BtuC"/>
    <property type="match status" value="1"/>
</dbReference>
<feature type="transmembrane region" description="Helical" evidence="8">
    <location>
        <begin position="26"/>
        <end position="48"/>
    </location>
</feature>
<dbReference type="PANTHER" id="PTHR30472">
    <property type="entry name" value="FERRIC ENTEROBACTIN TRANSPORT SYSTEM PERMEASE PROTEIN"/>
    <property type="match status" value="1"/>
</dbReference>
<keyword evidence="3" id="KW-0813">Transport</keyword>
<feature type="transmembrane region" description="Helical" evidence="8">
    <location>
        <begin position="211"/>
        <end position="231"/>
    </location>
</feature>
<keyword evidence="6 8" id="KW-1133">Transmembrane helix</keyword>
<evidence type="ECO:0000313" key="9">
    <source>
        <dbReference type="EMBL" id="PZD94920.1"/>
    </source>
</evidence>
<dbReference type="SUPFAM" id="SSF81345">
    <property type="entry name" value="ABC transporter involved in vitamin B12 uptake, BtuC"/>
    <property type="match status" value="1"/>
</dbReference>
<comment type="caution">
    <text evidence="9">The sequence shown here is derived from an EMBL/GenBank/DDBJ whole genome shotgun (WGS) entry which is preliminary data.</text>
</comment>
<comment type="similarity">
    <text evidence="2">Belongs to the binding-protein-dependent transport system permease family. FecCD subfamily.</text>
</comment>
<evidence type="ECO:0000256" key="1">
    <source>
        <dbReference type="ARBA" id="ARBA00004651"/>
    </source>
</evidence>
<keyword evidence="7 8" id="KW-0472">Membrane</keyword>
<dbReference type="EMBL" id="QKRB01000046">
    <property type="protein sequence ID" value="PZD94920.1"/>
    <property type="molecule type" value="Genomic_DNA"/>
</dbReference>
<accession>A0A2W1L9W2</accession>
<dbReference type="GO" id="GO:0005886">
    <property type="term" value="C:plasma membrane"/>
    <property type="evidence" value="ECO:0007669"/>
    <property type="project" value="UniProtKB-SubCell"/>
</dbReference>
<feature type="transmembrane region" description="Helical" evidence="8">
    <location>
        <begin position="82"/>
        <end position="99"/>
    </location>
</feature>
<gene>
    <name evidence="9" type="ORF">DNH61_14845</name>
</gene>
<feature type="transmembrane region" description="Helical" evidence="8">
    <location>
        <begin position="326"/>
        <end position="344"/>
    </location>
</feature>
<dbReference type="GO" id="GO:0033214">
    <property type="term" value="P:siderophore-iron import into cell"/>
    <property type="evidence" value="ECO:0007669"/>
    <property type="project" value="TreeGrafter"/>
</dbReference>
<organism evidence="9 10">
    <name type="scientific">Paenibacillus sambharensis</name>
    <dbReference type="NCBI Taxonomy" id="1803190"/>
    <lineage>
        <taxon>Bacteria</taxon>
        <taxon>Bacillati</taxon>
        <taxon>Bacillota</taxon>
        <taxon>Bacilli</taxon>
        <taxon>Bacillales</taxon>
        <taxon>Paenibacillaceae</taxon>
        <taxon>Paenibacillus</taxon>
    </lineage>
</organism>
<feature type="transmembrane region" description="Helical" evidence="8">
    <location>
        <begin position="252"/>
        <end position="283"/>
    </location>
</feature>
<dbReference type="Pfam" id="PF01032">
    <property type="entry name" value="FecCD"/>
    <property type="match status" value="1"/>
</dbReference>
<feature type="transmembrane region" description="Helical" evidence="8">
    <location>
        <begin position="169"/>
        <end position="191"/>
    </location>
</feature>
<keyword evidence="5 8" id="KW-0812">Transmembrane</keyword>
<dbReference type="InterPro" id="IPR037294">
    <property type="entry name" value="ABC_BtuC-like"/>
</dbReference>
<proteinExistence type="inferred from homology"/>
<name>A0A2W1L9W2_9BACL</name>
<dbReference type="Proteomes" id="UP000249522">
    <property type="component" value="Unassembled WGS sequence"/>
</dbReference>
<dbReference type="AlphaFoldDB" id="A0A2W1L9W2"/>
<feature type="transmembrane region" description="Helical" evidence="8">
    <location>
        <begin position="111"/>
        <end position="132"/>
    </location>
</feature>
<feature type="transmembrane region" description="Helical" evidence="8">
    <location>
        <begin position="138"/>
        <end position="157"/>
    </location>
</feature>
<dbReference type="OrthoDB" id="9811721at2"/>
<evidence type="ECO:0000256" key="4">
    <source>
        <dbReference type="ARBA" id="ARBA00022475"/>
    </source>
</evidence>
<evidence type="ECO:0000256" key="3">
    <source>
        <dbReference type="ARBA" id="ARBA00022448"/>
    </source>
</evidence>
<dbReference type="InterPro" id="IPR000522">
    <property type="entry name" value="ABC_transptr_permease_BtuC"/>
</dbReference>
<sequence>MDSSAQQSPTSGKQAIPAVKARPVNAILILIAGTALLILAMGAAIAFGPRNISFAEVWRSLIAFNPAITDHQIIYELRLPRTIAAALVGASFAVSGAIMQGISRNPMADPGILGINAGATLMLAVSFAFFPAQSYQGIMLFCFAGAAMSTALVFGIGSAVRGGLSPVRLVLAGSAISALFLAVSQGLALHYRVGQEMAFWFAGGVAGTRWIQVQIALPWIIAGLLAAFVLARSITVLSLGEEIAAGLGQRTGLIRLASLVIVFMLSGGSVSLVGPVAFVGLVIPHLTRSLVGVDYRWVIPCTAVLGAILVVAGDFGARMINPPREVPLGALIAMIGVPFFLYVARKERREF</sequence>
<dbReference type="FunFam" id="1.10.3470.10:FF:000001">
    <property type="entry name" value="Vitamin B12 ABC transporter permease BtuC"/>
    <property type="match status" value="1"/>
</dbReference>
<evidence type="ECO:0000256" key="8">
    <source>
        <dbReference type="SAM" id="Phobius"/>
    </source>
</evidence>
<dbReference type="RefSeq" id="WP_111147468.1">
    <property type="nucleotide sequence ID" value="NZ_QKRB01000046.1"/>
</dbReference>
<keyword evidence="4" id="KW-1003">Cell membrane</keyword>
<evidence type="ECO:0000256" key="7">
    <source>
        <dbReference type="ARBA" id="ARBA00023136"/>
    </source>
</evidence>
<evidence type="ECO:0000256" key="6">
    <source>
        <dbReference type="ARBA" id="ARBA00022989"/>
    </source>
</evidence>
<dbReference type="CDD" id="cd06550">
    <property type="entry name" value="TM_ABC_iron-siderophores_like"/>
    <property type="match status" value="1"/>
</dbReference>